<comment type="subcellular location">
    <subcellularLocation>
        <location evidence="1">Cell envelope</location>
    </subcellularLocation>
</comment>
<gene>
    <name evidence="2" type="ORF">H9726_06435</name>
</gene>
<evidence type="ECO:0000256" key="1">
    <source>
        <dbReference type="ARBA" id="ARBA00004196"/>
    </source>
</evidence>
<protein>
    <submittedName>
        <fullName evidence="2">InlB B-repeat-containing protein</fullName>
    </submittedName>
</protein>
<dbReference type="Gene3D" id="2.60.40.4270">
    <property type="entry name" value="Listeria-Bacteroides repeat domain"/>
    <property type="match status" value="1"/>
</dbReference>
<dbReference type="InterPro" id="IPR013378">
    <property type="entry name" value="InlB-like_B-rpt"/>
</dbReference>
<dbReference type="EMBL" id="DXCF01000033">
    <property type="protein sequence ID" value="HIZ10107.1"/>
    <property type="molecule type" value="Genomic_DNA"/>
</dbReference>
<comment type="caution">
    <text evidence="2">The sequence shown here is derived from an EMBL/GenBank/DDBJ whole genome shotgun (WGS) entry which is preliminary data.</text>
</comment>
<sequence>LGITGEVWFADPEAVRVYLGLVVNGTEEIEIYYADGKVTLAYGAYGMEVAESELKSLAEKFSSLFAAEEGMPVSALLLSSDGLDLAALLDGIKLLGANENGIQFAADLSALLDGMDVTARIGAAENGLTLTEGGLTVAGVALNNVSAQVYAAENAFTPDFSGVTMCDDVFELLLNAYIQFADSEFLTLSFDYEDESMKADMTAALRLKRTEENIVFELAAEAVISAGGSNYYMQVSVVDTYAYIYFSLIGFEDSVYYPEAVAEGVSPLRAKIAVSSLFDMSSEAMPLIVSLMGLNKNELYYFNFVVELLGGTYETINSDIFGTKTAEEWADLIIGIIKEYTGDAQAQDVSSGNISVSFDAENLALILSGSGMNVVLSAGDEREIKAPSDGYTDYSSLAGLVKVLMGSITQSETTEDAEGNPVESAEINSYYYLSGAVTGSLGSIDLTSIGVAASVYVGDDFGVTVNVRLDVSYFVGVFKGDTVLEMTIEDGMVYMVRTQTTAADSVLGLVEVNLDEPIVLYRVTTLDNFFGDILSHLGFLFNFSDSINEQIAGAGSGGSGKSAVTDIGGILTSYEAGQTESGMPQWSFGLDLSSLTDGVLASSTLSLYADAENVLQGMSFTATMPVTSVISLKLTADLTYNNPGESMESGHDADITANVAESVRSLFDKALEETDWSQTSYIEGRMATLTYVAEGQTLMTQTVAYDTSTGALLSYTDLPDLSSFNGEGYTYSWGSIGAISGNTTIDAVKTPNEYTVTIRSEYEIDGLECVRTEGGYFVYELTYTYGTRLDLPVGTEYAKTYELAAFEGEGGSVSSVENITSDVVLTAVWEEIEYTVTYTVLGEVYTTQTYGYGEALVLPEASAEGFAFEGWDTDALTVEGDMTVEAILSATVTLGSDFAAEGFAQGEGGWYRSYSLQGTAAEDFAFGLQLSCAGYAQFGWWCEGDGWQYVSSLAGLDGKTVWTAWVSEVKVEVTEAKKSWGLWTINGRYTGGAFSGAVSEQIAASAGISCSAQAWLKLSKDGVNDFDTLNSGNSVGVAADGSFGKGSMTSASDLFGGAKYGGAKVAVTYTYGELSLTLEGVAWKEK</sequence>
<dbReference type="Pfam" id="PF09479">
    <property type="entry name" value="Flg_new"/>
    <property type="match status" value="1"/>
</dbReference>
<accession>A0A9D2II94</accession>
<proteinExistence type="predicted"/>
<reference evidence="2" key="1">
    <citation type="journal article" date="2021" name="PeerJ">
        <title>Extensive microbial diversity within the chicken gut microbiome revealed by metagenomics and culture.</title>
        <authorList>
            <person name="Gilroy R."/>
            <person name="Ravi A."/>
            <person name="Getino M."/>
            <person name="Pursley I."/>
            <person name="Horton D.L."/>
            <person name="Alikhan N.F."/>
            <person name="Baker D."/>
            <person name="Gharbi K."/>
            <person name="Hall N."/>
            <person name="Watson M."/>
            <person name="Adriaenssens E.M."/>
            <person name="Foster-Nyarko E."/>
            <person name="Jarju S."/>
            <person name="Secka A."/>
            <person name="Antonio M."/>
            <person name="Oren A."/>
            <person name="Chaudhuri R.R."/>
            <person name="La Ragione R."/>
            <person name="Hildebrand F."/>
            <person name="Pallen M.J."/>
        </authorList>
    </citation>
    <scope>NUCLEOTIDE SEQUENCE</scope>
    <source>
        <strain evidence="2">CHK192-19661</strain>
    </source>
</reference>
<name>A0A9D2II94_9FIRM</name>
<evidence type="ECO:0000313" key="3">
    <source>
        <dbReference type="Proteomes" id="UP000824025"/>
    </source>
</evidence>
<evidence type="ECO:0000313" key="2">
    <source>
        <dbReference type="EMBL" id="HIZ10107.1"/>
    </source>
</evidence>
<dbReference type="GO" id="GO:0030313">
    <property type="term" value="C:cell envelope"/>
    <property type="evidence" value="ECO:0007669"/>
    <property type="project" value="UniProtKB-SubCell"/>
</dbReference>
<dbReference type="AlphaFoldDB" id="A0A9D2II94"/>
<feature type="non-terminal residue" evidence="2">
    <location>
        <position position="1"/>
    </location>
</feature>
<reference evidence="2" key="2">
    <citation type="submission" date="2021-04" db="EMBL/GenBank/DDBJ databases">
        <authorList>
            <person name="Gilroy R."/>
        </authorList>
    </citation>
    <scope>NUCLEOTIDE SEQUENCE</scope>
    <source>
        <strain evidence="2">CHK192-19661</strain>
    </source>
</reference>
<dbReference type="Proteomes" id="UP000824025">
    <property type="component" value="Unassembled WGS sequence"/>
</dbReference>
<organism evidence="2 3">
    <name type="scientific">Candidatus Borkfalkia avicola</name>
    <dbReference type="NCBI Taxonomy" id="2838503"/>
    <lineage>
        <taxon>Bacteria</taxon>
        <taxon>Bacillati</taxon>
        <taxon>Bacillota</taxon>
        <taxon>Clostridia</taxon>
        <taxon>Christensenellales</taxon>
        <taxon>Christensenellaceae</taxon>
        <taxon>Candidatus Borkfalkia</taxon>
    </lineage>
</organism>
<dbReference type="InterPro" id="IPR042229">
    <property type="entry name" value="Listeria/Bacterioides_rpt_sf"/>
</dbReference>